<protein>
    <recommendedName>
        <fullName evidence="3">Reverse transcriptase domain-containing protein</fullName>
    </recommendedName>
</protein>
<gene>
    <name evidence="1" type="ORF">FPE_LOCUS24610</name>
</gene>
<evidence type="ECO:0000313" key="2">
    <source>
        <dbReference type="Proteomes" id="UP000834106"/>
    </source>
</evidence>
<dbReference type="AlphaFoldDB" id="A0AAD2A1H8"/>
<keyword evidence="2" id="KW-1185">Reference proteome</keyword>
<accession>A0AAD2A1H8</accession>
<dbReference type="Proteomes" id="UP000834106">
    <property type="component" value="Chromosome 15"/>
</dbReference>
<dbReference type="PANTHER" id="PTHR33116">
    <property type="entry name" value="REVERSE TRANSCRIPTASE ZINC-BINDING DOMAIN-CONTAINING PROTEIN-RELATED-RELATED"/>
    <property type="match status" value="1"/>
</dbReference>
<dbReference type="EMBL" id="OU503050">
    <property type="protein sequence ID" value="CAI9777180.1"/>
    <property type="molecule type" value="Genomic_DNA"/>
</dbReference>
<proteinExistence type="predicted"/>
<name>A0AAD2A1H8_9LAMI</name>
<organism evidence="1 2">
    <name type="scientific">Fraxinus pennsylvanica</name>
    <dbReference type="NCBI Taxonomy" id="56036"/>
    <lineage>
        <taxon>Eukaryota</taxon>
        <taxon>Viridiplantae</taxon>
        <taxon>Streptophyta</taxon>
        <taxon>Embryophyta</taxon>
        <taxon>Tracheophyta</taxon>
        <taxon>Spermatophyta</taxon>
        <taxon>Magnoliopsida</taxon>
        <taxon>eudicotyledons</taxon>
        <taxon>Gunneridae</taxon>
        <taxon>Pentapetalae</taxon>
        <taxon>asterids</taxon>
        <taxon>lamiids</taxon>
        <taxon>Lamiales</taxon>
        <taxon>Oleaceae</taxon>
        <taxon>Oleeae</taxon>
        <taxon>Fraxinus</taxon>
    </lineage>
</organism>
<dbReference type="PANTHER" id="PTHR33116:SF80">
    <property type="entry name" value="REVERSE TRANSCRIPTASE ZINC-BINDING DOMAIN-CONTAINING PROTEIN"/>
    <property type="match status" value="1"/>
</dbReference>
<evidence type="ECO:0000313" key="1">
    <source>
        <dbReference type="EMBL" id="CAI9777180.1"/>
    </source>
</evidence>
<reference evidence="1" key="1">
    <citation type="submission" date="2023-05" db="EMBL/GenBank/DDBJ databases">
        <authorList>
            <person name="Huff M."/>
        </authorList>
    </citation>
    <scope>NUCLEOTIDE SEQUENCE</scope>
</reference>
<evidence type="ECO:0008006" key="3">
    <source>
        <dbReference type="Google" id="ProtNLM"/>
    </source>
</evidence>
<sequence length="448" mass="51211">MVSKAPDIEEIKEAVYIINKDSAASPDGFSSLFYQYSWDIIKLDLLDAILDFFNGREIPTGITLTSIALIPKKAEAKEYKEFRPIRRNIGDNILLAQELIQNIDRKTRGGNMVLKLDMAKAYGNSFIRGLNNLFSSNVDLHFRYGGGIPISHLAFADDIVIFTNGQKTSLNKIMRFISLYTVNSGQAINCNKSSFTTRKEAHRKVIADNTGFQYQSLPMIYLGVPLYKGHKKAALFDDLISKIKRRILGWEHRWFSASGRITLIKHVLSSMPIHLLQILDPLIGIINKISRMFNNFIWGDSSQTKKIRWASWENICCPVEEGGIGCQSLSDLNIAFDCKLWWKFREQKSLWSQVLLAKCCRTSHASVVNHSYQDSGIWRRMVKARKLTEPHIAWRIGEGKINFKHDVWLKSGIVQGRLKQDMPQDKLVLDFRNNNEWNTISLNSILPA</sequence>